<evidence type="ECO:0000313" key="3">
    <source>
        <dbReference type="Proteomes" id="UP000176329"/>
    </source>
</evidence>
<name>A0A1F6LVL4_9BACT</name>
<dbReference type="Gene3D" id="3.40.50.2020">
    <property type="match status" value="1"/>
</dbReference>
<evidence type="ECO:0000256" key="1">
    <source>
        <dbReference type="ARBA" id="ARBA00008007"/>
    </source>
</evidence>
<evidence type="ECO:0000313" key="2">
    <source>
        <dbReference type="EMBL" id="OGH63427.1"/>
    </source>
</evidence>
<dbReference type="InterPro" id="IPR051910">
    <property type="entry name" value="ComF/GntX_DNA_util-trans"/>
</dbReference>
<proteinExistence type="inferred from homology"/>
<accession>A0A1F6LVL4</accession>
<dbReference type="Proteomes" id="UP000176329">
    <property type="component" value="Unassembled WGS sequence"/>
</dbReference>
<dbReference type="EMBL" id="MFPV01000004">
    <property type="protein sequence ID" value="OGH63427.1"/>
    <property type="molecule type" value="Genomic_DNA"/>
</dbReference>
<dbReference type="PANTHER" id="PTHR47505:SF1">
    <property type="entry name" value="DNA UTILIZATION PROTEIN YHGH"/>
    <property type="match status" value="1"/>
</dbReference>
<sequence length="224" mass="24753">MKGGIFLSQFVYPASCIGCGRWFSFDADAWWCNACEQQRFVSSAAMRTINDATIFSAHRYSCEPVSRAIHQIKYGCVHVAVSVCARWLVEQLKQIEQQFSGSKLLLVPVPLHPRREATRGFNQSFLLAQQLQMVYSQCDVDATLLRRITHTLPQAQLHADKRATQLLTAFTTLKQPRADATYILIDDVVTTGSTLAACITTMRAVGATRIAGLTIATTAVAPNV</sequence>
<dbReference type="InterPro" id="IPR000836">
    <property type="entry name" value="PRTase_dom"/>
</dbReference>
<dbReference type="InterPro" id="IPR029057">
    <property type="entry name" value="PRTase-like"/>
</dbReference>
<protein>
    <recommendedName>
        <fullName evidence="4">Phosphoribosyltransferase domain-containing protein</fullName>
    </recommendedName>
</protein>
<dbReference type="CDD" id="cd06223">
    <property type="entry name" value="PRTases_typeI"/>
    <property type="match status" value="1"/>
</dbReference>
<comment type="caution">
    <text evidence="2">The sequence shown here is derived from an EMBL/GenBank/DDBJ whole genome shotgun (WGS) entry which is preliminary data.</text>
</comment>
<evidence type="ECO:0008006" key="4">
    <source>
        <dbReference type="Google" id="ProtNLM"/>
    </source>
</evidence>
<comment type="similarity">
    <text evidence="1">Belongs to the ComF/GntX family.</text>
</comment>
<dbReference type="SUPFAM" id="SSF53271">
    <property type="entry name" value="PRTase-like"/>
    <property type="match status" value="1"/>
</dbReference>
<reference evidence="2 3" key="1">
    <citation type="journal article" date="2016" name="Nat. Commun.">
        <title>Thousands of microbial genomes shed light on interconnected biogeochemical processes in an aquifer system.</title>
        <authorList>
            <person name="Anantharaman K."/>
            <person name="Brown C.T."/>
            <person name="Hug L.A."/>
            <person name="Sharon I."/>
            <person name="Castelle C.J."/>
            <person name="Probst A.J."/>
            <person name="Thomas B.C."/>
            <person name="Singh A."/>
            <person name="Wilkins M.J."/>
            <person name="Karaoz U."/>
            <person name="Brodie E.L."/>
            <person name="Williams K.H."/>
            <person name="Hubbard S.S."/>
            <person name="Banfield J.F."/>
        </authorList>
    </citation>
    <scope>NUCLEOTIDE SEQUENCE [LARGE SCALE GENOMIC DNA]</scope>
</reference>
<dbReference type="AlphaFoldDB" id="A0A1F6LVL4"/>
<organism evidence="2 3">
    <name type="scientific">Candidatus Magasanikbacteria bacterium RIFCSPHIGHO2_01_FULL_50_8</name>
    <dbReference type="NCBI Taxonomy" id="1798674"/>
    <lineage>
        <taxon>Bacteria</taxon>
        <taxon>Candidatus Magasanikiibacteriota</taxon>
    </lineage>
</organism>
<dbReference type="PANTHER" id="PTHR47505">
    <property type="entry name" value="DNA UTILIZATION PROTEIN YHGH"/>
    <property type="match status" value="1"/>
</dbReference>
<gene>
    <name evidence="2" type="ORF">A2848_02610</name>
</gene>